<evidence type="ECO:0000313" key="1">
    <source>
        <dbReference type="EMBL" id="VDD89988.1"/>
    </source>
</evidence>
<keyword evidence="2" id="KW-1185">Reference proteome</keyword>
<dbReference type="WBParaSite" id="EVEC_0000505501-mRNA-1">
    <property type="protein sequence ID" value="EVEC_0000505501-mRNA-1"/>
    <property type="gene ID" value="EVEC_0000505501"/>
</dbReference>
<evidence type="ECO:0000313" key="2">
    <source>
        <dbReference type="Proteomes" id="UP000274131"/>
    </source>
</evidence>
<reference evidence="3" key="1">
    <citation type="submission" date="2017-02" db="UniProtKB">
        <authorList>
            <consortium name="WormBaseParasite"/>
        </authorList>
    </citation>
    <scope>IDENTIFICATION</scope>
</reference>
<protein>
    <submittedName>
        <fullName evidence="3">CUB_2 domain-containing protein</fullName>
    </submittedName>
</protein>
<reference evidence="1 2" key="2">
    <citation type="submission" date="2018-10" db="EMBL/GenBank/DDBJ databases">
        <authorList>
            <consortium name="Pathogen Informatics"/>
        </authorList>
    </citation>
    <scope>NUCLEOTIDE SEQUENCE [LARGE SCALE GENOMIC DNA]</scope>
</reference>
<dbReference type="Proteomes" id="UP000274131">
    <property type="component" value="Unassembled WGS sequence"/>
</dbReference>
<accession>A0A0N4V4J8</accession>
<proteinExistence type="predicted"/>
<dbReference type="AlphaFoldDB" id="A0A0N4V4J8"/>
<name>A0A0N4V4J8_ENTVE</name>
<organism evidence="3">
    <name type="scientific">Enterobius vermicularis</name>
    <name type="common">Human pinworm</name>
    <dbReference type="NCBI Taxonomy" id="51028"/>
    <lineage>
        <taxon>Eukaryota</taxon>
        <taxon>Metazoa</taxon>
        <taxon>Ecdysozoa</taxon>
        <taxon>Nematoda</taxon>
        <taxon>Chromadorea</taxon>
        <taxon>Rhabditida</taxon>
        <taxon>Spirurina</taxon>
        <taxon>Oxyuridomorpha</taxon>
        <taxon>Oxyuroidea</taxon>
        <taxon>Oxyuridae</taxon>
        <taxon>Enterobius</taxon>
    </lineage>
</organism>
<dbReference type="EMBL" id="UXUI01007946">
    <property type="protein sequence ID" value="VDD89988.1"/>
    <property type="molecule type" value="Genomic_DNA"/>
</dbReference>
<sequence length="353" mass="40114">MGQQQYWQYSYFPNTTCVNCTVRISSSFNDYSLDAYLILHGEVKFNTITAKNLEIYSEDLFGNKTKIGSLKDLNTNYTGRGYLWPLFSAYDGIIRFENYYKAGVHSVFPDTIEFLIRLRPKDLNCSEPLVYVLPSPSELTFPVLNDNDFSCYFSLYFSDANTTSLTFQDWNLEKDDQVTIIPGLQQLALPVADNSTENQINTVAFYIKATNAAKYEGFRVTTPRVNLLIKNFSNFSVTITTEKPKDYYAKRLVGPGDNGSFMCSYPEYHEVEMVSKTGDIIHINLELTADLSENATVLLTEGSDGNQKFLYESPINKETVGIDFLQFNFKFTPKSSKSSFVVARYTITKGNIC</sequence>
<gene>
    <name evidence="1" type="ORF">EVEC_LOCUS4739</name>
</gene>
<evidence type="ECO:0000313" key="3">
    <source>
        <dbReference type="WBParaSite" id="EVEC_0000505501-mRNA-1"/>
    </source>
</evidence>